<proteinExistence type="predicted"/>
<protein>
    <submittedName>
        <fullName evidence="1">Uncharacterized protein</fullName>
    </submittedName>
</protein>
<dbReference type="EMBL" id="CM056743">
    <property type="protein sequence ID" value="KAJ8669581.1"/>
    <property type="molecule type" value="Genomic_DNA"/>
</dbReference>
<evidence type="ECO:0000313" key="2">
    <source>
        <dbReference type="Proteomes" id="UP001239111"/>
    </source>
</evidence>
<evidence type="ECO:0000313" key="1">
    <source>
        <dbReference type="EMBL" id="KAJ8669581.1"/>
    </source>
</evidence>
<accession>A0ACC2NFZ1</accession>
<comment type="caution">
    <text evidence="1">The sequence shown here is derived from an EMBL/GenBank/DDBJ whole genome shotgun (WGS) entry which is preliminary data.</text>
</comment>
<name>A0ACC2NFZ1_9HYME</name>
<sequence length="1398" mass="157055">MERRKPYDELWQKANRLKSVTHQSNRDFDRAVSNFSSSSLSNNNNENHQHPQLRATERNAQINNRVCSNNTVAHGQGDIEILNEAQGGLHDHTGGAGIQPEVHHPNEGQLDDVQDRLPDNFDNFFDVDYEVVAVLPALPLRSDLAQWACYHRINQTAIRDLLRRLHRHANNNDALASLPLDPRTLMKTPKSVKIVPLGVGEFTYYGLEKAIIDQLKIIGFLDFLVIYFDLFADGIPIFSSRSLSLIALLGKIVHPLYNKHSLIAAYYGKEKAPDVHEFMAPFVAEYDRLRTVGCCFNGVRILVRIRCVTADTPARNWLLEHPSHCANEGCLKCIVYGFKYQGAMTFPNLDAPLKTDQNFRSSLPYPFNTKQSPLDLIGVLLNSEVPLEIMHQGHLGVTKRMINHWTILFGGGVGALEIVNLFSESYKALAKCVPLEFARKPRGLDELCYWKATEFKLLLLYLGVVAIRKFLSHDYIVHFDALNCAMRILSDPDYHLTLNAQADMLLKYFVKNVEVLYGREHMVLCMHSAIHLAADVRNLGPLDNYSSYLYESSLGKRVTKKKYEANLQNVERAKSSLNEHGKFQKHNLKAVSKSSEVQTCQNSSSSGADDGSEKVVSQKQDSDCSMCDFEGRRIIHLKTLGKNLFRVKCESILSLVDTTSEKCIGLASVLHVKCRKCSHITAVGTDKMHRTSQQIVHYDVNFKTVMGILNAGMGNTHINKVLSALNIPKFEYTSMRTYEKKVGKVTEVVARESCDAAALEERRLTIENADKLIKMLPSHLDLKFIFPGASEEDIANKNITADMVVRVPASFDVGWFTRGSSRSYNSLSGTGTLIGYFSGKVIGYAVLNRMCSKCDRGHSPDNHDCRLNFVESAKAMEPEAAIRVTRDNESLKKCNIEVGIIIADNDSTAILAAREVCSHEIVKQSDKNHTSKGLVNALHKIKGNHKELNNATIDYLKKCLNYCISQNQGNIESMTQAIQNIPHHAFNYHDHCGEWCGFKKNPESYVHSNIGDGLFDEQLFNALRNIFDDLSRKTCQFVAGASSNTNEIINHSIVTYASKSRCYTKSPSGDRRVACAIKRKKTALRHWNEAKEGLTYESNVGLFSSIDDSIPFPNIKNNSKPINIIFDLETGGLSKNANILQIGVKSKNSSFAVYIKPTQKIDDTASQVHGLEWNGQQLLYHGVPVPAITLYEAVLALYEFLCSFKRKVLLISHNCNFDFPRLMIAIEKVHMKEHFSELIEGFYDTLPITRLKTGKRGKGDNKLENLAQNFGIDCDNAHDALYDCIVLEKVIEQLKISNADLEKTFISWTEALKRVSLSSKLIAGRKKLSVLGTCTSKTMRDKMIAADVSYEMVLRAYEQSNFEGVRNLFGKDNNGIVRVSKCQKVIKRICDFLGSTTE</sequence>
<dbReference type="Proteomes" id="UP001239111">
    <property type="component" value="Chromosome 3"/>
</dbReference>
<gene>
    <name evidence="1" type="ORF">QAD02_000840</name>
</gene>
<keyword evidence="2" id="KW-1185">Reference proteome</keyword>
<reference evidence="1" key="1">
    <citation type="submission" date="2023-04" db="EMBL/GenBank/DDBJ databases">
        <title>A chromosome-level genome assembly of the parasitoid wasp Eretmocerus hayati.</title>
        <authorList>
            <person name="Zhong Y."/>
            <person name="Liu S."/>
            <person name="Liu Y."/>
        </authorList>
    </citation>
    <scope>NUCLEOTIDE SEQUENCE</scope>
    <source>
        <strain evidence="1">ZJU_SS_LIU_2023</strain>
    </source>
</reference>
<organism evidence="1 2">
    <name type="scientific">Eretmocerus hayati</name>
    <dbReference type="NCBI Taxonomy" id="131215"/>
    <lineage>
        <taxon>Eukaryota</taxon>
        <taxon>Metazoa</taxon>
        <taxon>Ecdysozoa</taxon>
        <taxon>Arthropoda</taxon>
        <taxon>Hexapoda</taxon>
        <taxon>Insecta</taxon>
        <taxon>Pterygota</taxon>
        <taxon>Neoptera</taxon>
        <taxon>Endopterygota</taxon>
        <taxon>Hymenoptera</taxon>
        <taxon>Apocrita</taxon>
        <taxon>Proctotrupomorpha</taxon>
        <taxon>Chalcidoidea</taxon>
        <taxon>Aphelinidae</taxon>
        <taxon>Aphelininae</taxon>
        <taxon>Eretmocerus</taxon>
    </lineage>
</organism>